<sequence>MRKRTLLNRCVALAILGSTLAFGQSAHAADDFKSLLADVQFGQPAPIVEPTASDSLQFTAADTPMPLPVPEPVAEGEVMDAPAIPQPLQDQGVPYTTVDPAVGAVGDCGCGNSCEGHCGHGCHGGHCGHLLTETACTPYVTPQLPTSTFYQYWRSNACNTHVWDGYRNRCHAQLNLGGHCGNGHCGSGHCGSGQCGSGQCGGNCGPAPVEWVGGGSCDSCDAQ</sequence>
<gene>
    <name evidence="2" type="ORF">FYK55_09710</name>
</gene>
<proteinExistence type="predicted"/>
<accession>A0A5M6DE71</accession>
<keyword evidence="1" id="KW-0732">Signal</keyword>
<comment type="caution">
    <text evidence="2">The sequence shown here is derived from an EMBL/GenBank/DDBJ whole genome shotgun (WGS) entry which is preliminary data.</text>
</comment>
<protein>
    <submittedName>
        <fullName evidence="2">Uncharacterized protein</fullName>
    </submittedName>
</protein>
<dbReference type="AlphaFoldDB" id="A0A5M6DE71"/>
<feature type="chain" id="PRO_5024283731" evidence="1">
    <location>
        <begin position="29"/>
        <end position="223"/>
    </location>
</feature>
<organism evidence="2 3">
    <name type="scientific">Roseiconus nitratireducens</name>
    <dbReference type="NCBI Taxonomy" id="2605748"/>
    <lineage>
        <taxon>Bacteria</taxon>
        <taxon>Pseudomonadati</taxon>
        <taxon>Planctomycetota</taxon>
        <taxon>Planctomycetia</taxon>
        <taxon>Pirellulales</taxon>
        <taxon>Pirellulaceae</taxon>
        <taxon>Roseiconus</taxon>
    </lineage>
</organism>
<dbReference type="Proteomes" id="UP000324479">
    <property type="component" value="Unassembled WGS sequence"/>
</dbReference>
<dbReference type="RefSeq" id="WP_150076195.1">
    <property type="nucleotide sequence ID" value="NZ_VWOX01000004.1"/>
</dbReference>
<name>A0A5M6DE71_9BACT</name>
<evidence type="ECO:0000256" key="1">
    <source>
        <dbReference type="SAM" id="SignalP"/>
    </source>
</evidence>
<evidence type="ECO:0000313" key="2">
    <source>
        <dbReference type="EMBL" id="KAA5544582.1"/>
    </source>
</evidence>
<keyword evidence="3" id="KW-1185">Reference proteome</keyword>
<feature type="signal peptide" evidence="1">
    <location>
        <begin position="1"/>
        <end position="28"/>
    </location>
</feature>
<evidence type="ECO:0000313" key="3">
    <source>
        <dbReference type="Proteomes" id="UP000324479"/>
    </source>
</evidence>
<dbReference type="EMBL" id="VWOX01000004">
    <property type="protein sequence ID" value="KAA5544582.1"/>
    <property type="molecule type" value="Genomic_DNA"/>
</dbReference>
<reference evidence="2 3" key="1">
    <citation type="submission" date="2019-08" db="EMBL/GenBank/DDBJ databases">
        <authorList>
            <person name="Dhanesh K."/>
            <person name="Kumar G."/>
            <person name="Sasikala C."/>
            <person name="Venkata Ramana C."/>
        </authorList>
    </citation>
    <scope>NUCLEOTIDE SEQUENCE [LARGE SCALE GENOMIC DNA]</scope>
    <source>
        <strain evidence="2 3">JC645</strain>
    </source>
</reference>